<feature type="domain" description="MATH" evidence="1">
    <location>
        <begin position="177"/>
        <end position="308"/>
    </location>
</feature>
<dbReference type="PANTHER" id="PTHR46162:SF40">
    <property type="entry name" value="TRAF-LIKE FAMILY PROTEIN"/>
    <property type="match status" value="1"/>
</dbReference>
<dbReference type="SUPFAM" id="SSF49599">
    <property type="entry name" value="TRAF domain-like"/>
    <property type="match status" value="2"/>
</dbReference>
<evidence type="ECO:0000259" key="1">
    <source>
        <dbReference type="PROSITE" id="PS50144"/>
    </source>
</evidence>
<evidence type="ECO:0000313" key="3">
    <source>
        <dbReference type="Proteomes" id="UP001472677"/>
    </source>
</evidence>
<keyword evidence="3" id="KW-1185">Reference proteome</keyword>
<evidence type="ECO:0000313" key="2">
    <source>
        <dbReference type="EMBL" id="KAK8545206.1"/>
    </source>
</evidence>
<organism evidence="2 3">
    <name type="scientific">Hibiscus sabdariffa</name>
    <name type="common">roselle</name>
    <dbReference type="NCBI Taxonomy" id="183260"/>
    <lineage>
        <taxon>Eukaryota</taxon>
        <taxon>Viridiplantae</taxon>
        <taxon>Streptophyta</taxon>
        <taxon>Embryophyta</taxon>
        <taxon>Tracheophyta</taxon>
        <taxon>Spermatophyta</taxon>
        <taxon>Magnoliopsida</taxon>
        <taxon>eudicotyledons</taxon>
        <taxon>Gunneridae</taxon>
        <taxon>Pentapetalae</taxon>
        <taxon>rosids</taxon>
        <taxon>malvids</taxon>
        <taxon>Malvales</taxon>
        <taxon>Malvaceae</taxon>
        <taxon>Malvoideae</taxon>
        <taxon>Hibiscus</taxon>
    </lineage>
</organism>
<dbReference type="PROSITE" id="PS50144">
    <property type="entry name" value="MATH"/>
    <property type="match status" value="2"/>
</dbReference>
<dbReference type="PANTHER" id="PTHR46162">
    <property type="entry name" value="TRAF-LIKE FAMILY PROTEIN"/>
    <property type="match status" value="1"/>
</dbReference>
<gene>
    <name evidence="2" type="ORF">V6N12_026046</name>
</gene>
<comment type="caution">
    <text evidence="2">The sequence shown here is derived from an EMBL/GenBank/DDBJ whole genome shotgun (WGS) entry which is preliminary data.</text>
</comment>
<name>A0ABR2DRX9_9ROSI</name>
<dbReference type="CDD" id="cd00121">
    <property type="entry name" value="MATH"/>
    <property type="match status" value="2"/>
</dbReference>
<proteinExistence type="predicted"/>
<dbReference type="Pfam" id="PF22486">
    <property type="entry name" value="MATH_2"/>
    <property type="match status" value="2"/>
</dbReference>
<sequence>MKRSRETKQDFAAAPVFDGASGDGIIRWTRDLRPSHFVLKIESYSMLCESGAETYESGIFDAGGYKWNLCFYPNGNRRVSEGNDHISLYLKIADAASLPLGWEVNVKFTFSIFDQLRDKFFTVEGKFNFSYMFGNLCIDDVSNGYLVDDCCIIGAEVFVIEHSGSRMECFSMIKPLNNIYTWRIENFSALHKSKAKCKLVKLTYFDCEFRKLLVYLKEDSITKDEVLAAFLCLFDNGSLTPTQKVYAEYKLRVKNQLDIKKNKEYTGKSWFGAPPKNFGWRNMISSKDLTDVSKGFVLDDRLILEGEIVVMSVTKTFS</sequence>
<dbReference type="EMBL" id="JBBPBM010000023">
    <property type="protein sequence ID" value="KAK8545206.1"/>
    <property type="molecule type" value="Genomic_DNA"/>
</dbReference>
<dbReference type="Proteomes" id="UP001472677">
    <property type="component" value="Unassembled WGS sequence"/>
</dbReference>
<dbReference type="InterPro" id="IPR002083">
    <property type="entry name" value="MATH/TRAF_dom"/>
</dbReference>
<dbReference type="Gene3D" id="2.60.210.10">
    <property type="entry name" value="Apoptosis, Tumor Necrosis Factor Receptor Associated Protein 2, Chain A"/>
    <property type="match status" value="2"/>
</dbReference>
<dbReference type="InterPro" id="IPR008974">
    <property type="entry name" value="TRAF-like"/>
</dbReference>
<reference evidence="2 3" key="1">
    <citation type="journal article" date="2024" name="G3 (Bethesda)">
        <title>Genome assembly of Hibiscus sabdariffa L. provides insights into metabolisms of medicinal natural products.</title>
        <authorList>
            <person name="Kim T."/>
        </authorList>
    </citation>
    <scope>NUCLEOTIDE SEQUENCE [LARGE SCALE GENOMIC DNA]</scope>
    <source>
        <strain evidence="2">TK-2024</strain>
        <tissue evidence="2">Old leaves</tissue>
    </source>
</reference>
<feature type="domain" description="MATH" evidence="1">
    <location>
        <begin position="34"/>
        <end position="157"/>
    </location>
</feature>
<dbReference type="SMART" id="SM00061">
    <property type="entry name" value="MATH"/>
    <property type="match status" value="2"/>
</dbReference>
<accession>A0ABR2DRX9</accession>
<protein>
    <recommendedName>
        <fullName evidence="1">MATH domain-containing protein</fullName>
    </recommendedName>
</protein>